<organism evidence="3 4">
    <name type="scientific">Xenopus laevis</name>
    <name type="common">African clawed frog</name>
    <dbReference type="NCBI Taxonomy" id="8355"/>
    <lineage>
        <taxon>Eukaryota</taxon>
        <taxon>Metazoa</taxon>
        <taxon>Chordata</taxon>
        <taxon>Craniata</taxon>
        <taxon>Vertebrata</taxon>
        <taxon>Euteleostomi</taxon>
        <taxon>Amphibia</taxon>
        <taxon>Batrachia</taxon>
        <taxon>Anura</taxon>
        <taxon>Pipoidea</taxon>
        <taxon>Pipidae</taxon>
        <taxon>Xenopodinae</taxon>
        <taxon>Xenopus</taxon>
        <taxon>Xenopus</taxon>
    </lineage>
</organism>
<dbReference type="InterPro" id="IPR016024">
    <property type="entry name" value="ARM-type_fold"/>
</dbReference>
<evidence type="ECO:0000313" key="4">
    <source>
        <dbReference type="Proteomes" id="UP000694892"/>
    </source>
</evidence>
<keyword evidence="2" id="KW-1133">Transmembrane helix</keyword>
<sequence>MVSGFLDKACVKLTEAETSEPTRLYMLDLIIAMAPYADEPSMTKVYDTILPYLEDKNHSLQKKAYRVLEEICGGEQPPCKELVNNNLEKLKNTLLTSLKSASSPAKRPRLKCLIHIVKQLAADHDEFITSLIPEVMICTREVSVGARKNAYTLLAEIGYAFLRFNYDQKEAMEQYLAVVYAGLTGSVTMISCSVLTLTRLLFEFKDQMGLDVIEQLLENVCLLLGSRTREVIKAALGFIKVIIFIMDIKVLSNQLQMMMEAIGNINSDMRRFFRVKLKNIFTKFIRKFGFELVKSMLPEDYHKVLVNIRKTEARNKKQKALKQAAAEGEEDDRETRKLKGDSIEDILADSDEEEEEEEKPNKQQKKQARQKSKAWLKEGEEDEPLNFLDPKAAQCVLGKDTDPMLYRSLDHLSESPPPPVYGVCVYIDFVMIFMVVYFISKLHCLH</sequence>
<evidence type="ECO:0000256" key="2">
    <source>
        <dbReference type="SAM" id="Phobius"/>
    </source>
</evidence>
<name>A0A974HBF4_XENLA</name>
<dbReference type="AlphaFoldDB" id="A0A974HBF4"/>
<evidence type="ECO:0000256" key="1">
    <source>
        <dbReference type="SAM" id="MobiDB-lite"/>
    </source>
</evidence>
<dbReference type="Gene3D" id="1.25.10.10">
    <property type="entry name" value="Leucine-rich Repeat Variant"/>
    <property type="match status" value="1"/>
</dbReference>
<keyword evidence="2" id="KW-0472">Membrane</keyword>
<feature type="compositionally biased region" description="Basic residues" evidence="1">
    <location>
        <begin position="362"/>
        <end position="374"/>
    </location>
</feature>
<feature type="transmembrane region" description="Helical" evidence="2">
    <location>
        <begin position="175"/>
        <end position="202"/>
    </location>
</feature>
<evidence type="ECO:0000313" key="3">
    <source>
        <dbReference type="EMBL" id="OCT71705.1"/>
    </source>
</evidence>
<feature type="region of interest" description="Disordered" evidence="1">
    <location>
        <begin position="317"/>
        <end position="375"/>
    </location>
</feature>
<dbReference type="InterPro" id="IPR011989">
    <property type="entry name" value="ARM-like"/>
</dbReference>
<reference evidence="4" key="1">
    <citation type="journal article" date="2016" name="Nature">
        <title>Genome evolution in the allotetraploid frog Xenopus laevis.</title>
        <authorList>
            <person name="Session A.M."/>
            <person name="Uno Y."/>
            <person name="Kwon T."/>
            <person name="Chapman J.A."/>
            <person name="Toyoda A."/>
            <person name="Takahashi S."/>
            <person name="Fukui A."/>
            <person name="Hikosaka A."/>
            <person name="Suzuki A."/>
            <person name="Kondo M."/>
            <person name="van Heeringen S.J."/>
            <person name="Quigley I."/>
            <person name="Heinz S."/>
            <person name="Ogino H."/>
            <person name="Ochi H."/>
            <person name="Hellsten U."/>
            <person name="Lyons J.B."/>
            <person name="Simakov O."/>
            <person name="Putnam N."/>
            <person name="Stites J."/>
            <person name="Kuroki Y."/>
            <person name="Tanaka T."/>
            <person name="Michiue T."/>
            <person name="Watanabe M."/>
            <person name="Bogdanovic O."/>
            <person name="Lister R."/>
            <person name="Georgiou G."/>
            <person name="Paranjpe S.S."/>
            <person name="van Kruijsbergen I."/>
            <person name="Shu S."/>
            <person name="Carlson J."/>
            <person name="Kinoshita T."/>
            <person name="Ohta Y."/>
            <person name="Mawaribuchi S."/>
            <person name="Jenkins J."/>
            <person name="Grimwood J."/>
            <person name="Schmutz J."/>
            <person name="Mitros T."/>
            <person name="Mozaffari S.V."/>
            <person name="Suzuki Y."/>
            <person name="Haramoto Y."/>
            <person name="Yamamoto T.S."/>
            <person name="Takagi C."/>
            <person name="Heald R."/>
            <person name="Miller K."/>
            <person name="Haudenschild C."/>
            <person name="Kitzman J."/>
            <person name="Nakayama T."/>
            <person name="Izutsu Y."/>
            <person name="Robert J."/>
            <person name="Fortriede J."/>
            <person name="Burns K."/>
            <person name="Lotay V."/>
            <person name="Karimi K."/>
            <person name="Yasuoka Y."/>
            <person name="Dichmann D.S."/>
            <person name="Flajnik M.F."/>
            <person name="Houston D.W."/>
            <person name="Shendure J."/>
            <person name="DuPasquier L."/>
            <person name="Vize P.D."/>
            <person name="Zorn A.M."/>
            <person name="Ito M."/>
            <person name="Marcotte E.M."/>
            <person name="Wallingford J.B."/>
            <person name="Ito Y."/>
            <person name="Asashima M."/>
            <person name="Ueno N."/>
            <person name="Matsuda Y."/>
            <person name="Veenstra G.J."/>
            <person name="Fujiyama A."/>
            <person name="Harland R.M."/>
            <person name="Taira M."/>
            <person name="Rokhsar D.S."/>
        </authorList>
    </citation>
    <scope>NUCLEOTIDE SEQUENCE [LARGE SCALE GENOMIC DNA]</scope>
    <source>
        <strain evidence="4">J</strain>
    </source>
</reference>
<dbReference type="EMBL" id="CM004478">
    <property type="protein sequence ID" value="OCT71705.1"/>
    <property type="molecule type" value="Genomic_DNA"/>
</dbReference>
<feature type="compositionally biased region" description="Basic and acidic residues" evidence="1">
    <location>
        <begin position="333"/>
        <end position="342"/>
    </location>
</feature>
<gene>
    <name evidence="3" type="ORF">XELAEV_18034683mg</name>
</gene>
<dbReference type="PANTHER" id="PTHR48287">
    <property type="entry name" value="ARM REPEAT SUPERFAMILY PROTEIN"/>
    <property type="match status" value="1"/>
</dbReference>
<proteinExistence type="predicted"/>
<feature type="transmembrane region" description="Helical" evidence="2">
    <location>
        <begin position="420"/>
        <end position="440"/>
    </location>
</feature>
<dbReference type="Proteomes" id="UP000694892">
    <property type="component" value="Chromosome 7L"/>
</dbReference>
<dbReference type="InterPro" id="IPR052087">
    <property type="entry name" value="RRP12"/>
</dbReference>
<protein>
    <submittedName>
        <fullName evidence="3">Uncharacterized protein</fullName>
    </submittedName>
</protein>
<keyword evidence="2" id="KW-0812">Transmembrane</keyword>
<dbReference type="SUPFAM" id="SSF48371">
    <property type="entry name" value="ARM repeat"/>
    <property type="match status" value="1"/>
</dbReference>
<dbReference type="PANTHER" id="PTHR48287:SF1">
    <property type="entry name" value="ARM REPEAT SUPERFAMILY PROTEIN"/>
    <property type="match status" value="1"/>
</dbReference>
<accession>A0A974HBF4</accession>
<feature type="compositionally biased region" description="Acidic residues" evidence="1">
    <location>
        <begin position="343"/>
        <end position="358"/>
    </location>
</feature>